<evidence type="ECO:0000313" key="1">
    <source>
        <dbReference type="Proteomes" id="UP000050741"/>
    </source>
</evidence>
<sequence length="14" mass="1779">SRVWELSGSRYYYI</sequence>
<reference evidence="2" key="3">
    <citation type="submission" date="2016-06" db="UniProtKB">
        <authorList>
            <consortium name="WormBaseParasite"/>
        </authorList>
    </citation>
    <scope>IDENTIFICATION</scope>
</reference>
<keyword evidence="1" id="KW-1185">Reference proteome</keyword>
<organism evidence="1 2">
    <name type="scientific">Globodera pallida</name>
    <name type="common">Potato cyst nematode worm</name>
    <name type="synonym">Heterodera pallida</name>
    <dbReference type="NCBI Taxonomy" id="36090"/>
    <lineage>
        <taxon>Eukaryota</taxon>
        <taxon>Metazoa</taxon>
        <taxon>Ecdysozoa</taxon>
        <taxon>Nematoda</taxon>
        <taxon>Chromadorea</taxon>
        <taxon>Rhabditida</taxon>
        <taxon>Tylenchina</taxon>
        <taxon>Tylenchomorpha</taxon>
        <taxon>Tylenchoidea</taxon>
        <taxon>Heteroderidae</taxon>
        <taxon>Heteroderinae</taxon>
        <taxon>Globodera</taxon>
    </lineage>
</organism>
<dbReference type="Proteomes" id="UP000050741">
    <property type="component" value="Unassembled WGS sequence"/>
</dbReference>
<protein>
    <submittedName>
        <fullName evidence="2">Uncharacterized protein</fullName>
    </submittedName>
</protein>
<dbReference type="WBParaSite" id="GPLIN_001627200">
    <property type="protein sequence ID" value="GPLIN_001627200"/>
    <property type="gene ID" value="GPLIN_001627200"/>
</dbReference>
<evidence type="ECO:0000313" key="2">
    <source>
        <dbReference type="WBParaSite" id="GPLIN_001627200"/>
    </source>
</evidence>
<accession>A0A183CTR4</accession>
<proteinExistence type="predicted"/>
<reference evidence="1" key="1">
    <citation type="submission" date="2013-12" db="EMBL/GenBank/DDBJ databases">
        <authorList>
            <person name="Aslett M."/>
        </authorList>
    </citation>
    <scope>NUCLEOTIDE SEQUENCE [LARGE SCALE GENOMIC DNA]</scope>
    <source>
        <strain evidence="1">Lindley</strain>
    </source>
</reference>
<reference evidence="1" key="2">
    <citation type="submission" date="2014-05" db="EMBL/GenBank/DDBJ databases">
        <title>The genome and life-stage specific transcriptomes of Globodera pallida elucidate key aspects of plant parasitism by a cyst nematode.</title>
        <authorList>
            <person name="Cotton J.A."/>
            <person name="Lilley C.J."/>
            <person name="Jones L.M."/>
            <person name="Kikuchi T."/>
            <person name="Reid A.J."/>
            <person name="Thorpe P."/>
            <person name="Tsai I.J."/>
            <person name="Beasley H."/>
            <person name="Blok V."/>
            <person name="Cock P.J.A."/>
            <person name="Van den Akker S.E."/>
            <person name="Holroyd N."/>
            <person name="Hunt M."/>
            <person name="Mantelin S."/>
            <person name="Naghra H."/>
            <person name="Pain A."/>
            <person name="Palomares-Rius J.E."/>
            <person name="Zarowiecki M."/>
            <person name="Berriman M."/>
            <person name="Jones J.T."/>
            <person name="Urwin P.E."/>
        </authorList>
    </citation>
    <scope>NUCLEOTIDE SEQUENCE [LARGE SCALE GENOMIC DNA]</scope>
    <source>
        <strain evidence="1">Lindley</strain>
    </source>
</reference>
<name>A0A183CTR4_GLOPA</name>